<evidence type="ECO:0000256" key="2">
    <source>
        <dbReference type="SAM" id="MobiDB-lite"/>
    </source>
</evidence>
<feature type="region of interest" description="Disordered" evidence="2">
    <location>
        <begin position="341"/>
        <end position="388"/>
    </location>
</feature>
<protein>
    <submittedName>
        <fullName evidence="4">Electron carrier/ protein disulfide oxidoreductase</fullName>
    </submittedName>
</protein>
<dbReference type="PANTHER" id="PTHR46361">
    <property type="entry name" value="ELECTRON CARRIER/ PROTEIN DISULFIDE OXIDOREDUCTASE"/>
    <property type="match status" value="1"/>
</dbReference>
<proteinExistence type="predicted"/>
<dbReference type="PRINTS" id="PR01301">
    <property type="entry name" value="RGSPROTEIN"/>
</dbReference>
<organism evidence="4 5">
    <name type="scientific">Anaeramoeba flamelloides</name>
    <dbReference type="NCBI Taxonomy" id="1746091"/>
    <lineage>
        <taxon>Eukaryota</taxon>
        <taxon>Metamonada</taxon>
        <taxon>Anaeramoebidae</taxon>
        <taxon>Anaeramoeba</taxon>
    </lineage>
</organism>
<dbReference type="Pfam" id="PF00615">
    <property type="entry name" value="RGS"/>
    <property type="match status" value="1"/>
</dbReference>
<evidence type="ECO:0000259" key="3">
    <source>
        <dbReference type="PROSITE" id="PS50132"/>
    </source>
</evidence>
<feature type="compositionally biased region" description="Basic and acidic residues" evidence="2">
    <location>
        <begin position="354"/>
        <end position="379"/>
    </location>
</feature>
<dbReference type="SMART" id="SM00315">
    <property type="entry name" value="RGS"/>
    <property type="match status" value="1"/>
</dbReference>
<reference evidence="4" key="1">
    <citation type="submission" date="2022-08" db="EMBL/GenBank/DDBJ databases">
        <title>Novel sulfate-reducing endosymbionts in the free-living metamonad Anaeramoeba.</title>
        <authorList>
            <person name="Jerlstrom-Hultqvist J."/>
            <person name="Cepicka I."/>
            <person name="Gallot-Lavallee L."/>
            <person name="Salas-Leiva D."/>
            <person name="Curtis B.A."/>
            <person name="Zahonova K."/>
            <person name="Pipaliya S."/>
            <person name="Dacks J."/>
            <person name="Roger A.J."/>
        </authorList>
    </citation>
    <scope>NUCLEOTIDE SEQUENCE</scope>
    <source>
        <strain evidence="4">Schooner1</strain>
    </source>
</reference>
<name>A0ABQ8XZU9_9EUKA</name>
<keyword evidence="5" id="KW-1185">Reference proteome</keyword>
<feature type="domain" description="RGS" evidence="3">
    <location>
        <begin position="412"/>
        <end position="527"/>
    </location>
</feature>
<evidence type="ECO:0000256" key="1">
    <source>
        <dbReference type="SAM" id="Coils"/>
    </source>
</evidence>
<feature type="coiled-coil region" evidence="1">
    <location>
        <begin position="35"/>
        <end position="86"/>
    </location>
</feature>
<dbReference type="InterPro" id="IPR036305">
    <property type="entry name" value="RGS_sf"/>
</dbReference>
<dbReference type="InterPro" id="IPR006869">
    <property type="entry name" value="DUF547"/>
</dbReference>
<feature type="coiled-coil region" evidence="1">
    <location>
        <begin position="112"/>
        <end position="155"/>
    </location>
</feature>
<gene>
    <name evidence="4" type="ORF">M0813_26937</name>
</gene>
<accession>A0ABQ8XZU9</accession>
<dbReference type="CDD" id="cd07440">
    <property type="entry name" value="RGS"/>
    <property type="match status" value="1"/>
</dbReference>
<evidence type="ECO:0000313" key="5">
    <source>
        <dbReference type="Proteomes" id="UP001150062"/>
    </source>
</evidence>
<dbReference type="Proteomes" id="UP001150062">
    <property type="component" value="Unassembled WGS sequence"/>
</dbReference>
<dbReference type="InterPro" id="IPR044926">
    <property type="entry name" value="RGS_subdomain_2"/>
</dbReference>
<dbReference type="EMBL" id="JAOAOG010000239">
    <property type="protein sequence ID" value="KAJ6237378.1"/>
    <property type="molecule type" value="Genomic_DNA"/>
</dbReference>
<comment type="caution">
    <text evidence="4">The sequence shown here is derived from an EMBL/GenBank/DDBJ whole genome shotgun (WGS) entry which is preliminary data.</text>
</comment>
<dbReference type="PROSITE" id="PS50132">
    <property type="entry name" value="RGS"/>
    <property type="match status" value="1"/>
</dbReference>
<dbReference type="PANTHER" id="PTHR46361:SF5">
    <property type="entry name" value="DEP DOMAIN-CONTAINING PROTEIN"/>
    <property type="match status" value="1"/>
</dbReference>
<keyword evidence="1" id="KW-0175">Coiled coil</keyword>
<evidence type="ECO:0000313" key="4">
    <source>
        <dbReference type="EMBL" id="KAJ6237378.1"/>
    </source>
</evidence>
<dbReference type="SUPFAM" id="SSF48097">
    <property type="entry name" value="Regulator of G-protein signaling, RGS"/>
    <property type="match status" value="1"/>
</dbReference>
<sequence>MNLSTLTERLKKRKSKTKTDDFPLPDILLNYQSDESKLERNYYRLECRLTELKKTEFERQSLKIKLDQMNEKIIKTQKEMGTISENLHLIQNKKVTALNQLVVLKEQNKLQKQKKIHKIRELEGTIKTLKNSPTTKLIKEKIEKKREKLRNYTAKTNSLKSYHKKLLLAKEKSNKTEKKKIFSLRVGKEVFLLKRNLTLLLKKENKIIWKLNNKKTKSGGGLIYLEEINKITGKKIRDQETIRRNLVSQIKEYRELLNQESTRNYTDITEISETTDFSEIDSEESSLFSESSKIAYLKNLTKYQKRSKSLGNFVRKMKKLRSKSDLNIYKSQTLESKIGTTNEVTIEKEEQEQEKDKGKEKENKSDQKQEQKQKQKQEQEQEQEQEQIQEEIENIKKQETKTKPKKLNHFEELISFLNTPKGIELFKDFLRKQLCQENLLFWQDVKNMKQNCTTKKEIQTKAKKIFKLYILTGSIFEINIISSLRNKLIKLKKQNHYFLTMFDEASSDVMDHMAFNSWGEFKRTKQYLAMKREIKKHNINSPSLKYKKVKFRYKLDQNEVLNEQYFYHGKVKSPISLITNLLFELYQLLYAHYSVSRNKIHIDKVTQSVSFKRWEKQTSKFKGVVLDTLDENERKIFFLNLYNCLTLHSTITSGLPNKLSQWNTQKKQSYLIGKTYFNIDDILNGILRCNTKRKIPEKILKKVNERLKKIPYKKLLKNDKMYQQFLKLKEKFNYFPKDDERTKYRLVERDPRLLLAILFPDDLLFLDIFREKNFDEQLKKVSLKVLKNCINNNSNGKIVLPYVFHELENDFDQGKGALNWILDFFSVNVISELLVNQKIKYKTKIHSHICLILNFEKYSLKNWLRK</sequence>
<dbReference type="InterPro" id="IPR016137">
    <property type="entry name" value="RGS"/>
</dbReference>
<dbReference type="Pfam" id="PF04784">
    <property type="entry name" value="DUF547"/>
    <property type="match status" value="1"/>
</dbReference>
<dbReference type="Gene3D" id="1.10.167.10">
    <property type="entry name" value="Regulator of G-protein Signalling 4, domain 2"/>
    <property type="match status" value="1"/>
</dbReference>